<dbReference type="SUPFAM" id="SSF46785">
    <property type="entry name" value="Winged helix' DNA-binding domain"/>
    <property type="match status" value="1"/>
</dbReference>
<dbReference type="SMART" id="SM00895">
    <property type="entry name" value="FCD"/>
    <property type="match status" value="1"/>
</dbReference>
<dbReference type="RefSeq" id="WP_082660714.1">
    <property type="nucleotide sequence ID" value="NZ_BJCS01000003.1"/>
</dbReference>
<keyword evidence="1" id="KW-0805">Transcription regulation</keyword>
<dbReference type="PANTHER" id="PTHR43537">
    <property type="entry name" value="TRANSCRIPTIONAL REGULATOR, GNTR FAMILY"/>
    <property type="match status" value="1"/>
</dbReference>
<dbReference type="EMBL" id="CP013652">
    <property type="protein sequence ID" value="ALS21769.1"/>
    <property type="molecule type" value="Genomic_DNA"/>
</dbReference>
<dbReference type="GO" id="GO:0003700">
    <property type="term" value="F:DNA-binding transcription factor activity"/>
    <property type="evidence" value="ECO:0007669"/>
    <property type="project" value="InterPro"/>
</dbReference>
<reference evidence="5 6" key="2">
    <citation type="journal article" date="2016" name="Genome Announc.">
        <title>Complete Genome Sequences of Two Interactive Moderate Thermophiles, Paenibacillus napthalenovorans 32O-Y and Paenibacillus sp. 32O-W.</title>
        <authorList>
            <person name="Butler R.R.III."/>
            <person name="Wang J."/>
            <person name="Stark B.C."/>
            <person name="Pombert J.F."/>
        </authorList>
    </citation>
    <scope>NUCLEOTIDE SEQUENCE [LARGE SCALE GENOMIC DNA]</scope>
    <source>
        <strain evidence="5 6">32O-Y</strain>
    </source>
</reference>
<evidence type="ECO:0000259" key="4">
    <source>
        <dbReference type="PROSITE" id="PS50949"/>
    </source>
</evidence>
<keyword evidence="6" id="KW-1185">Reference proteome</keyword>
<dbReference type="Pfam" id="PF07729">
    <property type="entry name" value="FCD"/>
    <property type="match status" value="1"/>
</dbReference>
<keyword evidence="3" id="KW-0804">Transcription</keyword>
<dbReference type="PROSITE" id="PS50949">
    <property type="entry name" value="HTH_GNTR"/>
    <property type="match status" value="1"/>
</dbReference>
<sequence>MMIKELASTKILNELTRRIEQEEWKSGQKLPSLAAVAKEFQVGVSTVREALRILENKGYILIEHGRGMFVRNPNCWKQETAWDLTRLSVGDMFSLQEFRAVLEPEMAALAAERATPGQMANIKAAASKMIEDVANNEDYFEADIAFHEYIAEACSNEVMAQVMKGISDLLLESRRKTTRIPGSAERAAHFHMLIALAIEQRNSALAKEMMKAHLQDVRQDSMKLKEGWLAAAELNPRKGRKDHDNNQRV</sequence>
<dbReference type="AlphaFoldDB" id="A0A0U2U5T5"/>
<accession>A0A0U2U5T5</accession>
<dbReference type="Gene3D" id="1.10.10.10">
    <property type="entry name" value="Winged helix-like DNA-binding domain superfamily/Winged helix DNA-binding domain"/>
    <property type="match status" value="1"/>
</dbReference>
<evidence type="ECO:0000313" key="6">
    <source>
        <dbReference type="Proteomes" id="UP000061660"/>
    </source>
</evidence>
<dbReference type="SUPFAM" id="SSF48008">
    <property type="entry name" value="GntR ligand-binding domain-like"/>
    <property type="match status" value="1"/>
</dbReference>
<dbReference type="SMART" id="SM00345">
    <property type="entry name" value="HTH_GNTR"/>
    <property type="match status" value="1"/>
</dbReference>
<dbReference type="InterPro" id="IPR036390">
    <property type="entry name" value="WH_DNA-bd_sf"/>
</dbReference>
<organism evidence="5 6">
    <name type="scientific">Paenibacillus naphthalenovorans</name>
    <dbReference type="NCBI Taxonomy" id="162209"/>
    <lineage>
        <taxon>Bacteria</taxon>
        <taxon>Bacillati</taxon>
        <taxon>Bacillota</taxon>
        <taxon>Bacilli</taxon>
        <taxon>Bacillales</taxon>
        <taxon>Paenibacillaceae</taxon>
        <taxon>Paenibacillus</taxon>
    </lineage>
</organism>
<protein>
    <submittedName>
        <fullName evidence="5">Transcriptional regulator NanR</fullName>
    </submittedName>
</protein>
<dbReference type="InterPro" id="IPR011711">
    <property type="entry name" value="GntR_C"/>
</dbReference>
<evidence type="ECO:0000256" key="1">
    <source>
        <dbReference type="ARBA" id="ARBA00023015"/>
    </source>
</evidence>
<dbReference type="KEGG" id="pnp:IJ22_13930"/>
<dbReference type="OrthoDB" id="114741at2"/>
<reference evidence="6" key="1">
    <citation type="submission" date="2015-12" db="EMBL/GenBank/DDBJ databases">
        <title>Complete genome sequences of two moderately thermophilic Paenibacillus species.</title>
        <authorList>
            <person name="Butler R.III."/>
            <person name="Wang J."/>
            <person name="Stark B.C."/>
            <person name="Pombert J.-F."/>
        </authorList>
    </citation>
    <scope>NUCLEOTIDE SEQUENCE [LARGE SCALE GENOMIC DNA]</scope>
    <source>
        <strain evidence="6">32O-Y</strain>
    </source>
</reference>
<dbReference type="InterPro" id="IPR008920">
    <property type="entry name" value="TF_FadR/GntR_C"/>
</dbReference>
<evidence type="ECO:0000313" key="5">
    <source>
        <dbReference type="EMBL" id="ALS21769.1"/>
    </source>
</evidence>
<dbReference type="GO" id="GO:0003677">
    <property type="term" value="F:DNA binding"/>
    <property type="evidence" value="ECO:0007669"/>
    <property type="project" value="UniProtKB-KW"/>
</dbReference>
<dbReference type="Proteomes" id="UP000061660">
    <property type="component" value="Chromosome"/>
</dbReference>
<evidence type="ECO:0000256" key="3">
    <source>
        <dbReference type="ARBA" id="ARBA00023163"/>
    </source>
</evidence>
<dbReference type="Pfam" id="PF00392">
    <property type="entry name" value="GntR"/>
    <property type="match status" value="1"/>
</dbReference>
<keyword evidence="2" id="KW-0238">DNA-binding</keyword>
<gene>
    <name evidence="5" type="ORF">IJ22_13930</name>
</gene>
<dbReference type="STRING" id="162209.IJ22_13930"/>
<name>A0A0U2U5T5_9BACL</name>
<dbReference type="Gene3D" id="1.20.120.530">
    <property type="entry name" value="GntR ligand-binding domain-like"/>
    <property type="match status" value="1"/>
</dbReference>
<dbReference type="CDD" id="cd07377">
    <property type="entry name" value="WHTH_GntR"/>
    <property type="match status" value="1"/>
</dbReference>
<dbReference type="InterPro" id="IPR036388">
    <property type="entry name" value="WH-like_DNA-bd_sf"/>
</dbReference>
<proteinExistence type="predicted"/>
<dbReference type="InterPro" id="IPR000524">
    <property type="entry name" value="Tscrpt_reg_HTH_GntR"/>
</dbReference>
<dbReference type="PANTHER" id="PTHR43537:SF5">
    <property type="entry name" value="UXU OPERON TRANSCRIPTIONAL REGULATOR"/>
    <property type="match status" value="1"/>
</dbReference>
<evidence type="ECO:0000256" key="2">
    <source>
        <dbReference type="ARBA" id="ARBA00023125"/>
    </source>
</evidence>
<feature type="domain" description="HTH gntR-type" evidence="4">
    <location>
        <begin position="5"/>
        <end position="73"/>
    </location>
</feature>
<dbReference type="PATRIC" id="fig|162209.4.peg.1476"/>